<dbReference type="EMBL" id="MKKU01000574">
    <property type="protein sequence ID" value="RNF07163.1"/>
    <property type="molecule type" value="Genomic_DNA"/>
</dbReference>
<keyword evidence="2" id="KW-1185">Reference proteome</keyword>
<sequence>MLQSLLHHSQQGEADGESAAPPLLRSLLRPASHCPLFDVTMEKEHAWPCANLLSGSARYRAQYEDGAHLVMSDNRLLVVRQGEHFYCPPWDSPIHDACIRQQGADGDAVLAVGLADGVYVAQLRAAPQLQVADDVFVGTKHAVEKIVFARDGELALCHGNAHVATYQLVTGGQQKLGLLPVGGRHPLNFLHTLASLWDTRRYRDSAYDASRGRLFVLSNAELTVWGRASTSAFAAECCVQLQGSAVAVLPSSPLHRYATLVFSNGGRQPVLFEETPAKRSDEARRTVLRLGAVRPLPEDVRVDSVELASQDAEGTTVLYDARTCTALLLAAASPIYEEIYDVVEVVSVLRLSTSAVGVACISEPADPAAAFIVYGKAGILCHIGVRSLGCMFAEIVRQPGPSDGPRASLQRLGPKRGIGALVGAAFAGAATEALSPLLTDLLQPAFRGSEMRVAPGVHGIVALVHRAMALAESLWRAPLSWHQACGLERMATHLWAWHEKLEALLRPSGYLDCPKPLELSWSGFTATAPHPFTLRTALNAQAMLLARLLRGLQDAGVLCWLYSLRLRGSLGTAVAGRSRLDRVVWGDDPATAVTSLCLEILATEDRFAMAQLEARRGLLPPRARHAVSVAVCIAANQPDAALAYACDNVRSLRQEQVFDYVAEKLEGAFPDSMPHLRLLLCCLRHSRGAVADVLGMLERYSQSESAEQLKRRLDVVLQAAAEHPALQHAVLRWIFSHPLEDDRVMGFAEALEQHAVAIAEPHTLTALFCDCWLNRTRRPAAAARGFCDIARGQQRLGLASRILCVKLALEAAPTTSGQLVYFVLLLQEELADAIAAAAAAAAPLEAWQQAKAEADVDELRHTYLEERRLFQLAGEYQRQGGAKVQLDLLKVHPETPEGVTVEVVQGLLEFLLATGLRATEAVRNVVREYYDGYAAGLPLLPFVALLAQHGESAAQIAALLHSSGVPPAAVFDVFLHFLDERDEGAGLGAGAVATTLAATVAQLSGESRELCAAYLLERIRGLLAGEHAAAAPTGTALQTGEIAQLQRAEASLRRPRTVSPV</sequence>
<reference evidence="1 2" key="1">
    <citation type="journal article" date="2018" name="BMC Genomics">
        <title>Genomic comparison of Trypanosoma conorhini and Trypanosoma rangeli to Trypanosoma cruzi strains of high and low virulence.</title>
        <authorList>
            <person name="Bradwell K.R."/>
            <person name="Koparde V.N."/>
            <person name="Matveyev A.V."/>
            <person name="Serrano M.G."/>
            <person name="Alves J.M."/>
            <person name="Parikh H."/>
            <person name="Huang B."/>
            <person name="Lee V."/>
            <person name="Espinosa-Alvarez O."/>
            <person name="Ortiz P.A."/>
            <person name="Costa-Martins A.G."/>
            <person name="Teixeira M.M."/>
            <person name="Buck G.A."/>
        </authorList>
    </citation>
    <scope>NUCLEOTIDE SEQUENCE [LARGE SCALE GENOMIC DNA]</scope>
    <source>
        <strain evidence="1 2">025E</strain>
    </source>
</reference>
<dbReference type="Proteomes" id="UP000284403">
    <property type="component" value="Unassembled WGS sequence"/>
</dbReference>
<protein>
    <submittedName>
        <fullName evidence="1">Uncharacterized protein</fullName>
    </submittedName>
</protein>
<name>A0A3R7M173_9TRYP</name>
<dbReference type="RefSeq" id="XP_029225607.1">
    <property type="nucleotide sequence ID" value="XM_029374295.1"/>
</dbReference>
<accession>A0A3R7M173</accession>
<comment type="caution">
    <text evidence="1">The sequence shown here is derived from an EMBL/GenBank/DDBJ whole genome shotgun (WGS) entry which is preliminary data.</text>
</comment>
<evidence type="ECO:0000313" key="1">
    <source>
        <dbReference type="EMBL" id="RNF07163.1"/>
    </source>
</evidence>
<dbReference type="AlphaFoldDB" id="A0A3R7M173"/>
<dbReference type="GeneID" id="40321041"/>
<proteinExistence type="predicted"/>
<gene>
    <name evidence="1" type="ORF">Tco025E_07430</name>
</gene>
<evidence type="ECO:0000313" key="2">
    <source>
        <dbReference type="Proteomes" id="UP000284403"/>
    </source>
</evidence>
<organism evidence="1 2">
    <name type="scientific">Trypanosoma conorhini</name>
    <dbReference type="NCBI Taxonomy" id="83891"/>
    <lineage>
        <taxon>Eukaryota</taxon>
        <taxon>Discoba</taxon>
        <taxon>Euglenozoa</taxon>
        <taxon>Kinetoplastea</taxon>
        <taxon>Metakinetoplastina</taxon>
        <taxon>Trypanosomatida</taxon>
        <taxon>Trypanosomatidae</taxon>
        <taxon>Trypanosoma</taxon>
    </lineage>
</organism>
<dbReference type="OrthoDB" id="240828at2759"/>